<dbReference type="AlphaFoldDB" id="A0A6J5D456"/>
<sequence>MTPSSEPHQVRDILTSCFRSGDTLRSRRVSDIVLSGMVDVPVPPTRLLADWDREISTRMVLEPGDVEAMPLARARARWPDYTRCVRAVSEWTGALGLPGVLASGDSDVALMACRGAKYHHDGAQYGGAAFCNLLLSEDRGFDLHFPSLGRRIPVCRGTVVIFDTGQPHGVIRRGSSGFDVADFATDQDCVQIFLTWELPIEHAQVAHALKIAFDIAPSTSLQPDTEQVLLNGEPVIVCPESGRWCRVD</sequence>
<organism evidence="1 2">
    <name type="scientific">Paraburkholderia humisilvae</name>
    <dbReference type="NCBI Taxonomy" id="627669"/>
    <lineage>
        <taxon>Bacteria</taxon>
        <taxon>Pseudomonadati</taxon>
        <taxon>Pseudomonadota</taxon>
        <taxon>Betaproteobacteria</taxon>
        <taxon>Burkholderiales</taxon>
        <taxon>Burkholderiaceae</taxon>
        <taxon>Paraburkholderia</taxon>
    </lineage>
</organism>
<evidence type="ECO:0000313" key="2">
    <source>
        <dbReference type="Proteomes" id="UP000494363"/>
    </source>
</evidence>
<dbReference type="Proteomes" id="UP000494363">
    <property type="component" value="Unassembled WGS sequence"/>
</dbReference>
<accession>A0A6J5D456</accession>
<dbReference type="EMBL" id="CADIKH010000003">
    <property type="protein sequence ID" value="CAB3749070.1"/>
    <property type="molecule type" value="Genomic_DNA"/>
</dbReference>
<protein>
    <submittedName>
        <fullName evidence="1">Uncharacterized protein</fullName>
    </submittedName>
</protein>
<evidence type="ECO:0000313" key="1">
    <source>
        <dbReference type="EMBL" id="CAB3749070.1"/>
    </source>
</evidence>
<name>A0A6J5D456_9BURK</name>
<dbReference type="RefSeq" id="WP_175225202.1">
    <property type="nucleotide sequence ID" value="NZ_CADIKH010000003.1"/>
</dbReference>
<reference evidence="1 2" key="1">
    <citation type="submission" date="2020-04" db="EMBL/GenBank/DDBJ databases">
        <authorList>
            <person name="De Canck E."/>
        </authorList>
    </citation>
    <scope>NUCLEOTIDE SEQUENCE [LARGE SCALE GENOMIC DNA]</scope>
    <source>
        <strain evidence="1 2">LMG 29542</strain>
    </source>
</reference>
<keyword evidence="2" id="KW-1185">Reference proteome</keyword>
<proteinExistence type="predicted"/>
<gene>
    <name evidence="1" type="ORF">LMG29542_00857</name>
</gene>